<dbReference type="Proteomes" id="UP001374579">
    <property type="component" value="Unassembled WGS sequence"/>
</dbReference>
<reference evidence="2 3" key="1">
    <citation type="submission" date="2024-02" db="EMBL/GenBank/DDBJ databases">
        <title>Chromosome-scale genome assembly of the rough periwinkle Littorina saxatilis.</title>
        <authorList>
            <person name="De Jode A."/>
            <person name="Faria R."/>
            <person name="Formenti G."/>
            <person name="Sims Y."/>
            <person name="Smith T.P."/>
            <person name="Tracey A."/>
            <person name="Wood J.M.D."/>
            <person name="Zagrodzka Z.B."/>
            <person name="Johannesson K."/>
            <person name="Butlin R.K."/>
            <person name="Leder E.H."/>
        </authorList>
    </citation>
    <scope>NUCLEOTIDE SEQUENCE [LARGE SCALE GENOMIC DNA]</scope>
    <source>
        <strain evidence="2">Snail1</strain>
        <tissue evidence="2">Muscle</tissue>
    </source>
</reference>
<keyword evidence="1" id="KW-0732">Signal</keyword>
<keyword evidence="3" id="KW-1185">Reference proteome</keyword>
<organism evidence="2 3">
    <name type="scientific">Littorina saxatilis</name>
    <dbReference type="NCBI Taxonomy" id="31220"/>
    <lineage>
        <taxon>Eukaryota</taxon>
        <taxon>Metazoa</taxon>
        <taxon>Spiralia</taxon>
        <taxon>Lophotrochozoa</taxon>
        <taxon>Mollusca</taxon>
        <taxon>Gastropoda</taxon>
        <taxon>Caenogastropoda</taxon>
        <taxon>Littorinimorpha</taxon>
        <taxon>Littorinoidea</taxon>
        <taxon>Littorinidae</taxon>
        <taxon>Littorina</taxon>
    </lineage>
</organism>
<accession>A0AAN9GHM2</accession>
<comment type="caution">
    <text evidence="2">The sequence shown here is derived from an EMBL/GenBank/DDBJ whole genome shotgun (WGS) entry which is preliminary data.</text>
</comment>
<protein>
    <recommendedName>
        <fullName evidence="4">Secreted protein</fullName>
    </recommendedName>
</protein>
<evidence type="ECO:0000313" key="3">
    <source>
        <dbReference type="Proteomes" id="UP001374579"/>
    </source>
</evidence>
<sequence length="330" mass="37167">MRATQTLLFLGLLASCCRHVLGGENCKFSNKGGRLATFFTKANNIATFPCSYKLAELRCGNLQAEVTFTNRMKDGDLYISEVKVDITAFNEDGDKRYRRINSISESRWDDYKSGEAWKWENKGSKPDAARKVTPGYDRERKSYYIKMGELRVYFVLPDDALSVTCKNNSLVSAVKFPQTLCGSPTNTEEDLAALDVDLDSMNGTDLSMARLDYMQLVRQDVWQTEDMCVEARKLLKGKCSKKGENLYHCNRMYNPNQEHGKCLAKTFNAFKTYITCVTALCAKNNCADKKDCGVLGRVSDECSDKSGKEPEDFAKLAGCKKEPWLDPKCS</sequence>
<proteinExistence type="predicted"/>
<dbReference type="AlphaFoldDB" id="A0AAN9GHM2"/>
<gene>
    <name evidence="2" type="ORF">V1264_015067</name>
</gene>
<feature type="chain" id="PRO_5042827818" description="Secreted protein" evidence="1">
    <location>
        <begin position="23"/>
        <end position="330"/>
    </location>
</feature>
<dbReference type="PROSITE" id="PS51257">
    <property type="entry name" value="PROKAR_LIPOPROTEIN"/>
    <property type="match status" value="1"/>
</dbReference>
<evidence type="ECO:0000256" key="1">
    <source>
        <dbReference type="SAM" id="SignalP"/>
    </source>
</evidence>
<evidence type="ECO:0008006" key="4">
    <source>
        <dbReference type="Google" id="ProtNLM"/>
    </source>
</evidence>
<name>A0AAN9GHM2_9CAEN</name>
<evidence type="ECO:0000313" key="2">
    <source>
        <dbReference type="EMBL" id="KAK7107090.1"/>
    </source>
</evidence>
<dbReference type="EMBL" id="JBAMIC010000004">
    <property type="protein sequence ID" value="KAK7107090.1"/>
    <property type="molecule type" value="Genomic_DNA"/>
</dbReference>
<feature type="signal peptide" evidence="1">
    <location>
        <begin position="1"/>
        <end position="22"/>
    </location>
</feature>